<accession>A0A0C3CSU8</accession>
<feature type="compositionally biased region" description="Acidic residues" evidence="1">
    <location>
        <begin position="1"/>
        <end position="10"/>
    </location>
</feature>
<reference evidence="2 3" key="1">
    <citation type="submission" date="2014-04" db="EMBL/GenBank/DDBJ databases">
        <authorList>
            <consortium name="DOE Joint Genome Institute"/>
            <person name="Kuo A."/>
            <person name="Gay G."/>
            <person name="Dore J."/>
            <person name="Kohler A."/>
            <person name="Nagy L.G."/>
            <person name="Floudas D."/>
            <person name="Copeland A."/>
            <person name="Barry K.W."/>
            <person name="Cichocki N."/>
            <person name="Veneault-Fourrey C."/>
            <person name="LaButti K."/>
            <person name="Lindquist E.A."/>
            <person name="Lipzen A."/>
            <person name="Lundell T."/>
            <person name="Morin E."/>
            <person name="Murat C."/>
            <person name="Sun H."/>
            <person name="Tunlid A."/>
            <person name="Henrissat B."/>
            <person name="Grigoriev I.V."/>
            <person name="Hibbett D.S."/>
            <person name="Martin F."/>
            <person name="Nordberg H.P."/>
            <person name="Cantor M.N."/>
            <person name="Hua S.X."/>
        </authorList>
    </citation>
    <scope>NUCLEOTIDE SEQUENCE [LARGE SCALE GENOMIC DNA]</scope>
    <source>
        <strain evidence="3">h7</strain>
    </source>
</reference>
<sequence length="138" mass="15471">MDEPTGEGTDEPASGPLPSEPVNELANDRVDERVDENIIEPIDVDRQLGEIVGFVAEHDDLVDQPSPVPLLPPTADEDQLQSNKRKTPPFDIFLMAELEKVRNKRFVKKEGALEGSPRKRFKQEDRPAFIQGEVIDLT</sequence>
<dbReference type="HOGENOM" id="CLU_1855513_0_0_1"/>
<proteinExistence type="predicted"/>
<protein>
    <submittedName>
        <fullName evidence="2">Uncharacterized protein</fullName>
    </submittedName>
</protein>
<evidence type="ECO:0000256" key="1">
    <source>
        <dbReference type="SAM" id="MobiDB-lite"/>
    </source>
</evidence>
<evidence type="ECO:0000313" key="3">
    <source>
        <dbReference type="Proteomes" id="UP000053424"/>
    </source>
</evidence>
<evidence type="ECO:0000313" key="2">
    <source>
        <dbReference type="EMBL" id="KIM47134.1"/>
    </source>
</evidence>
<dbReference type="AlphaFoldDB" id="A0A0C3CSU8"/>
<gene>
    <name evidence="2" type="ORF">M413DRAFT_440656</name>
</gene>
<dbReference type="Proteomes" id="UP000053424">
    <property type="component" value="Unassembled WGS sequence"/>
</dbReference>
<keyword evidence="3" id="KW-1185">Reference proteome</keyword>
<name>A0A0C3CSU8_HEBCY</name>
<reference evidence="3" key="2">
    <citation type="submission" date="2015-01" db="EMBL/GenBank/DDBJ databases">
        <title>Evolutionary Origins and Diversification of the Mycorrhizal Mutualists.</title>
        <authorList>
            <consortium name="DOE Joint Genome Institute"/>
            <consortium name="Mycorrhizal Genomics Consortium"/>
            <person name="Kohler A."/>
            <person name="Kuo A."/>
            <person name="Nagy L.G."/>
            <person name="Floudas D."/>
            <person name="Copeland A."/>
            <person name="Barry K.W."/>
            <person name="Cichocki N."/>
            <person name="Veneault-Fourrey C."/>
            <person name="LaButti K."/>
            <person name="Lindquist E.A."/>
            <person name="Lipzen A."/>
            <person name="Lundell T."/>
            <person name="Morin E."/>
            <person name="Murat C."/>
            <person name="Riley R."/>
            <person name="Ohm R."/>
            <person name="Sun H."/>
            <person name="Tunlid A."/>
            <person name="Henrissat B."/>
            <person name="Grigoriev I.V."/>
            <person name="Hibbett D.S."/>
            <person name="Martin F."/>
        </authorList>
    </citation>
    <scope>NUCLEOTIDE SEQUENCE [LARGE SCALE GENOMIC DNA]</scope>
    <source>
        <strain evidence="3">h7</strain>
    </source>
</reference>
<organism evidence="2 3">
    <name type="scientific">Hebeloma cylindrosporum</name>
    <dbReference type="NCBI Taxonomy" id="76867"/>
    <lineage>
        <taxon>Eukaryota</taxon>
        <taxon>Fungi</taxon>
        <taxon>Dikarya</taxon>
        <taxon>Basidiomycota</taxon>
        <taxon>Agaricomycotina</taxon>
        <taxon>Agaricomycetes</taxon>
        <taxon>Agaricomycetidae</taxon>
        <taxon>Agaricales</taxon>
        <taxon>Agaricineae</taxon>
        <taxon>Hymenogastraceae</taxon>
        <taxon>Hebeloma</taxon>
    </lineage>
</organism>
<dbReference type="EMBL" id="KN831770">
    <property type="protein sequence ID" value="KIM47134.1"/>
    <property type="molecule type" value="Genomic_DNA"/>
</dbReference>
<feature type="region of interest" description="Disordered" evidence="1">
    <location>
        <begin position="63"/>
        <end position="87"/>
    </location>
</feature>
<feature type="region of interest" description="Disordered" evidence="1">
    <location>
        <begin position="1"/>
        <end position="32"/>
    </location>
</feature>